<reference evidence="18 19" key="1">
    <citation type="submission" date="2018-10" db="EMBL/GenBank/DDBJ databases">
        <title>Comparative functional genomics of the obligate endosymbiont Buchnera aphidicola.</title>
        <authorList>
            <person name="Chong R.A."/>
        </authorList>
    </citation>
    <scope>NUCLEOTIDE SEQUENCE [LARGE SCALE GENOMIC DNA]</scope>
    <source>
        <strain evidence="18 19">Aoe</strain>
    </source>
</reference>
<evidence type="ECO:0000256" key="9">
    <source>
        <dbReference type="ARBA" id="ARBA00022723"/>
    </source>
</evidence>
<dbReference type="HAMAP" id="MF_01033">
    <property type="entry name" value="LeuB_type1"/>
    <property type="match status" value="1"/>
</dbReference>
<keyword evidence="12 15" id="KW-0520">NAD</keyword>
<dbReference type="EMBL" id="CP033012">
    <property type="protein sequence ID" value="QCI19354.1"/>
    <property type="molecule type" value="Genomic_DNA"/>
</dbReference>
<gene>
    <name evidence="15 18" type="primary">leuB</name>
    <name evidence="18" type="ORF">D9V65_01175</name>
</gene>
<dbReference type="GO" id="GO:0005829">
    <property type="term" value="C:cytosol"/>
    <property type="evidence" value="ECO:0007669"/>
    <property type="project" value="TreeGrafter"/>
</dbReference>
<evidence type="ECO:0000259" key="17">
    <source>
        <dbReference type="SMART" id="SM01329"/>
    </source>
</evidence>
<feature type="binding site" evidence="15">
    <location>
        <position position="138"/>
    </location>
    <ligand>
        <name>substrate</name>
    </ligand>
</feature>
<evidence type="ECO:0000256" key="3">
    <source>
        <dbReference type="ARBA" id="ARBA00004762"/>
    </source>
</evidence>
<feature type="binding site" evidence="15">
    <location>
        <position position="227"/>
    </location>
    <ligand>
        <name>substrate</name>
    </ligand>
</feature>
<comment type="cofactor">
    <cofactor evidence="15 16">
        <name>Mg(2+)</name>
        <dbReference type="ChEBI" id="CHEBI:18420"/>
    </cofactor>
    <cofactor evidence="15 16">
        <name>Mn(2+)</name>
        <dbReference type="ChEBI" id="CHEBI:29035"/>
    </cofactor>
    <text evidence="15 16">Binds 1 Mg(2+) or Mn(2+) ion per subunit.</text>
</comment>
<evidence type="ECO:0000256" key="6">
    <source>
        <dbReference type="ARBA" id="ARBA00022430"/>
    </source>
</evidence>
<evidence type="ECO:0000256" key="12">
    <source>
        <dbReference type="ARBA" id="ARBA00023027"/>
    </source>
</evidence>
<evidence type="ECO:0000256" key="2">
    <source>
        <dbReference type="ARBA" id="ARBA00001936"/>
    </source>
</evidence>
<feature type="binding site" evidence="15">
    <location>
        <position position="255"/>
    </location>
    <ligand>
        <name>Mg(2+)</name>
        <dbReference type="ChEBI" id="CHEBI:18420"/>
    </ligand>
</feature>
<dbReference type="GO" id="GO:0003862">
    <property type="term" value="F:3-isopropylmalate dehydrogenase activity"/>
    <property type="evidence" value="ECO:0007669"/>
    <property type="project" value="UniProtKB-UniRule"/>
</dbReference>
<comment type="subunit">
    <text evidence="5 15 16">Homodimer.</text>
</comment>
<keyword evidence="11 15" id="KW-0560">Oxidoreductase</keyword>
<dbReference type="UniPathway" id="UPA00048">
    <property type="reaction ID" value="UER00072"/>
</dbReference>
<evidence type="ECO:0000313" key="19">
    <source>
        <dbReference type="Proteomes" id="UP000298677"/>
    </source>
</evidence>
<dbReference type="EC" id="1.1.1.85" evidence="15"/>
<dbReference type="GO" id="GO:0009098">
    <property type="term" value="P:L-leucine biosynthetic process"/>
    <property type="evidence" value="ECO:0007669"/>
    <property type="project" value="UniProtKB-UniRule"/>
</dbReference>
<protein>
    <recommendedName>
        <fullName evidence="15">3-isopropylmalate dehydrogenase</fullName>
        <ecNumber evidence="15">1.1.1.85</ecNumber>
    </recommendedName>
    <alternativeName>
        <fullName evidence="15">3-IPM-DH</fullName>
    </alternativeName>
    <alternativeName>
        <fullName evidence="15">Beta-IPM dehydrogenase</fullName>
        <shortName evidence="15">IMDH</shortName>
    </alternativeName>
</protein>
<accession>A0A4D6XY06</accession>
<keyword evidence="9 15" id="KW-0479">Metal-binding</keyword>
<feature type="binding site" evidence="15">
    <location>
        <position position="251"/>
    </location>
    <ligand>
        <name>Mg(2+)</name>
        <dbReference type="ChEBI" id="CHEBI:18420"/>
    </ligand>
</feature>
<evidence type="ECO:0000256" key="10">
    <source>
        <dbReference type="ARBA" id="ARBA00022842"/>
    </source>
</evidence>
<keyword evidence="6 15" id="KW-0432">Leucine biosynthesis</keyword>
<dbReference type="InterPro" id="IPR024084">
    <property type="entry name" value="IsoPropMal-DH-like_dom"/>
</dbReference>
<sequence length="363" mass="40387">MKKETRVTILPGDGIGPEVMEQGYKILKVLKKKFKLNISHYECDIGGIAIDKHGVSLPKCTIDSCAESDAVLLGSIGGPKWDNLPSHLRPEKSALLALRKHFNLFSNIRPAKIYPELHYLSPLRYDISKIGFDILCIRELTGGIYFGKPSGNSGYGLMENSFDTEIYYKFEIERISKMAFQIARLRKKCVTSIDKANVLNSSILWRKTVDSVSKSYPDISLNHLYVDNAAMQIIKNPSQFDVMLSSNLFGDILSDECAAIIGSIGMLPSASFNEKNFGIYEPSGGSAPDIAGKNIANPIAQILCISMFLYYTMKLPEISYLLEMSVREALRIGYRTKDISDSKKYVSTDEFGSQVAKLLSSRA</sequence>
<feature type="binding site" evidence="15">
    <location>
        <position position="109"/>
    </location>
    <ligand>
        <name>substrate</name>
    </ligand>
</feature>
<evidence type="ECO:0000256" key="13">
    <source>
        <dbReference type="ARBA" id="ARBA00023211"/>
    </source>
</evidence>
<feature type="site" description="Important for catalysis" evidence="15">
    <location>
        <position position="195"/>
    </location>
</feature>
<feature type="binding site" evidence="15">
    <location>
        <position position="99"/>
    </location>
    <ligand>
        <name>substrate</name>
    </ligand>
</feature>
<dbReference type="OrthoDB" id="9767905at2"/>
<evidence type="ECO:0000256" key="8">
    <source>
        <dbReference type="ARBA" id="ARBA00022605"/>
    </source>
</evidence>
<organism evidence="18 19">
    <name type="scientific">Buchnera aphidicola</name>
    <name type="common">Anoecia oenotherae</name>
    <dbReference type="NCBI Taxonomy" id="1241833"/>
    <lineage>
        <taxon>Bacteria</taxon>
        <taxon>Pseudomonadati</taxon>
        <taxon>Pseudomonadota</taxon>
        <taxon>Gammaproteobacteria</taxon>
        <taxon>Enterobacterales</taxon>
        <taxon>Erwiniaceae</taxon>
        <taxon>Buchnera</taxon>
    </lineage>
</organism>
<keyword evidence="19" id="KW-1185">Reference proteome</keyword>
<feature type="binding site" evidence="15">
    <location>
        <position position="227"/>
    </location>
    <ligand>
        <name>Mg(2+)</name>
        <dbReference type="ChEBI" id="CHEBI:18420"/>
    </ligand>
</feature>
<dbReference type="FunFam" id="3.40.718.10:FF:000006">
    <property type="entry name" value="3-isopropylmalate dehydrogenase"/>
    <property type="match status" value="1"/>
</dbReference>
<feature type="binding site" evidence="15">
    <location>
        <begin position="78"/>
        <end position="91"/>
    </location>
    <ligand>
        <name>NAD(+)</name>
        <dbReference type="ChEBI" id="CHEBI:57540"/>
    </ligand>
</feature>
<dbReference type="AlphaFoldDB" id="A0A4D6XY06"/>
<evidence type="ECO:0000256" key="7">
    <source>
        <dbReference type="ARBA" id="ARBA00022490"/>
    </source>
</evidence>
<dbReference type="Proteomes" id="UP000298677">
    <property type="component" value="Chromosome"/>
</dbReference>
<comment type="catalytic activity">
    <reaction evidence="1 15 16">
        <text>(2R,3S)-3-isopropylmalate + NAD(+) = 4-methyl-2-oxopentanoate + CO2 + NADH</text>
        <dbReference type="Rhea" id="RHEA:32271"/>
        <dbReference type="ChEBI" id="CHEBI:16526"/>
        <dbReference type="ChEBI" id="CHEBI:17865"/>
        <dbReference type="ChEBI" id="CHEBI:35121"/>
        <dbReference type="ChEBI" id="CHEBI:57540"/>
        <dbReference type="ChEBI" id="CHEBI:57945"/>
        <dbReference type="EC" id="1.1.1.85"/>
    </reaction>
</comment>
<dbReference type="SMART" id="SM01329">
    <property type="entry name" value="Iso_dh"/>
    <property type="match status" value="1"/>
</dbReference>
<evidence type="ECO:0000256" key="16">
    <source>
        <dbReference type="RuleBase" id="RU004445"/>
    </source>
</evidence>
<dbReference type="InterPro" id="IPR019818">
    <property type="entry name" value="IsoCit/isopropylmalate_DH_CS"/>
</dbReference>
<dbReference type="GO" id="GO:0000287">
    <property type="term" value="F:magnesium ion binding"/>
    <property type="evidence" value="ECO:0007669"/>
    <property type="project" value="InterPro"/>
</dbReference>
<keyword evidence="10 15" id="KW-0460">Magnesium</keyword>
<dbReference type="InterPro" id="IPR004429">
    <property type="entry name" value="Isopropylmalate_DH"/>
</dbReference>
<evidence type="ECO:0000313" key="18">
    <source>
        <dbReference type="EMBL" id="QCI19354.1"/>
    </source>
</evidence>
<keyword evidence="8 15" id="KW-0028">Amino-acid biosynthesis</keyword>
<feature type="domain" description="Isopropylmalate dehydrogenase-like" evidence="17">
    <location>
        <begin position="6"/>
        <end position="355"/>
    </location>
</feature>
<keyword evidence="7 15" id="KW-0963">Cytoplasm</keyword>
<evidence type="ECO:0000256" key="14">
    <source>
        <dbReference type="ARBA" id="ARBA00023304"/>
    </source>
</evidence>
<dbReference type="RefSeq" id="WP_158341759.1">
    <property type="nucleotide sequence ID" value="NZ_CP033012.1"/>
</dbReference>
<comment type="pathway">
    <text evidence="3 15 16">Amino-acid biosynthesis; L-leucine biosynthesis; L-leucine from 3-methyl-2-oxobutanoate: step 3/4.</text>
</comment>
<dbReference type="PROSITE" id="PS00470">
    <property type="entry name" value="IDH_IMDH"/>
    <property type="match status" value="1"/>
</dbReference>
<comment type="similarity">
    <text evidence="4 15">Belongs to the isocitrate and isopropylmalate dehydrogenases family. LeuB type 1 subfamily.</text>
</comment>
<dbReference type="Pfam" id="PF00180">
    <property type="entry name" value="Iso_dh"/>
    <property type="match status" value="1"/>
</dbReference>
<evidence type="ECO:0000256" key="11">
    <source>
        <dbReference type="ARBA" id="ARBA00023002"/>
    </source>
</evidence>
<name>A0A4D6XY06_9GAMM</name>
<comment type="cofactor">
    <cofactor evidence="2">
        <name>Mn(2+)</name>
        <dbReference type="ChEBI" id="CHEBI:29035"/>
    </cofactor>
</comment>
<keyword evidence="13 15" id="KW-0464">Manganese</keyword>
<dbReference type="Gene3D" id="3.40.718.10">
    <property type="entry name" value="Isopropylmalate Dehydrogenase"/>
    <property type="match status" value="1"/>
</dbReference>
<dbReference type="SUPFAM" id="SSF53659">
    <property type="entry name" value="Isocitrate/Isopropylmalate dehydrogenase-like"/>
    <property type="match status" value="1"/>
</dbReference>
<comment type="function">
    <text evidence="15 16">Catalyzes the oxidation of 3-carboxy-2-hydroxy-4-methylpentanoate (3-isopropylmalate) to 3-carboxy-4-methyl-2-oxopentanoate. The product decarboxylates to 4-methyl-2 oxopentanoate.</text>
</comment>
<proteinExistence type="inferred from homology"/>
<evidence type="ECO:0000256" key="1">
    <source>
        <dbReference type="ARBA" id="ARBA00000624"/>
    </source>
</evidence>
<comment type="subcellular location">
    <subcellularLocation>
        <location evidence="15">Cytoplasm</location>
    </subcellularLocation>
</comment>
<evidence type="ECO:0000256" key="4">
    <source>
        <dbReference type="ARBA" id="ARBA00008319"/>
    </source>
</evidence>
<dbReference type="PANTHER" id="PTHR42979:SF1">
    <property type="entry name" value="3-ISOPROPYLMALATE DEHYDROGENASE"/>
    <property type="match status" value="1"/>
</dbReference>
<dbReference type="GO" id="GO:0051287">
    <property type="term" value="F:NAD binding"/>
    <property type="evidence" value="ECO:0007669"/>
    <property type="project" value="InterPro"/>
</dbReference>
<evidence type="ECO:0000256" key="15">
    <source>
        <dbReference type="HAMAP-Rule" id="MF_01033"/>
    </source>
</evidence>
<dbReference type="PANTHER" id="PTHR42979">
    <property type="entry name" value="3-ISOPROPYLMALATE DEHYDROGENASE"/>
    <property type="match status" value="1"/>
</dbReference>
<feature type="site" description="Important for catalysis" evidence="15">
    <location>
        <position position="145"/>
    </location>
</feature>
<evidence type="ECO:0000256" key="5">
    <source>
        <dbReference type="ARBA" id="ARBA00011738"/>
    </source>
</evidence>
<keyword evidence="14 15" id="KW-0100">Branched-chain amino acid biosynthesis</keyword>
<feature type="binding site" evidence="15">
    <location>
        <begin position="285"/>
        <end position="297"/>
    </location>
    <ligand>
        <name>NAD(+)</name>
        <dbReference type="ChEBI" id="CHEBI:57540"/>
    </ligand>
</feature>
<dbReference type="NCBIfam" id="TIGR00169">
    <property type="entry name" value="leuB"/>
    <property type="match status" value="1"/>
</dbReference>